<sequence length="361" mass="40531">MSKEKTSGGFSAEFYKILSLLIISGSALRQNYMKIWQSFNFFTILLFPFSLLFWLLSQCRKWLYAKHILYSYRAPVPVLIVGNISVGGNGKTPVVIWLVEQLQQHGIKVGVISRGYGGENKIFPQLISATSSSQQMGDEPVLIAQRTGVPVAVAPNRRQSIELLLNQFELDLIIADDGLQHYALQRDIEWVVIDGTRRFGNGFLLPAGGLRELPSRLQDVQAVICNGKNAKAGEHLMQLETHMAVNLKTGEHLALQEFSDKKVVAIAGIGYPPRFFTMLENLGVTLCQRHAFADHQAYDLARLQPLTKSDEILLMTEKDAVKCRHFAQDNWWYVPVSAQFSAESTACLLKPILNLVRKNDE</sequence>
<dbReference type="Pfam" id="PF02606">
    <property type="entry name" value="LpxK"/>
    <property type="match status" value="1"/>
</dbReference>
<evidence type="ECO:0000256" key="5">
    <source>
        <dbReference type="ARBA" id="ARBA00022516"/>
    </source>
</evidence>
<dbReference type="GO" id="GO:0005886">
    <property type="term" value="C:plasma membrane"/>
    <property type="evidence" value="ECO:0007669"/>
    <property type="project" value="TreeGrafter"/>
</dbReference>
<dbReference type="NCBIfam" id="TIGR00682">
    <property type="entry name" value="lpxK"/>
    <property type="match status" value="1"/>
</dbReference>
<comment type="catalytic activity">
    <reaction evidence="13">
        <text>a lipid A disaccharide + ATP = a lipid IVA + ADP + H(+)</text>
        <dbReference type="Rhea" id="RHEA:67840"/>
        <dbReference type="ChEBI" id="CHEBI:15378"/>
        <dbReference type="ChEBI" id="CHEBI:30616"/>
        <dbReference type="ChEBI" id="CHEBI:176343"/>
        <dbReference type="ChEBI" id="CHEBI:176425"/>
        <dbReference type="ChEBI" id="CHEBI:456216"/>
        <dbReference type="EC" id="2.7.1.130"/>
    </reaction>
</comment>
<comment type="function">
    <text evidence="1 13">Transfers the gamma-phosphate of ATP to the 4'-position of a tetraacyldisaccharide 1-phosphate intermediate (termed DS-1-P) to form tetraacyldisaccharide 1,4'-bis-phosphate (lipid IVA).</text>
</comment>
<dbReference type="KEGG" id="btra:F544_18050"/>
<dbReference type="GO" id="GO:0009245">
    <property type="term" value="P:lipid A biosynthetic process"/>
    <property type="evidence" value="ECO:0007669"/>
    <property type="project" value="UniProtKB-UniRule"/>
</dbReference>
<dbReference type="InterPro" id="IPR003758">
    <property type="entry name" value="LpxK"/>
</dbReference>
<dbReference type="PATRIC" id="fig|1263832.3.peg.1794"/>
<dbReference type="UniPathway" id="UPA00359">
    <property type="reaction ID" value="UER00482"/>
</dbReference>
<dbReference type="AlphaFoldDB" id="W0RCB4"/>
<dbReference type="SUPFAM" id="SSF52540">
    <property type="entry name" value="P-loop containing nucleoside triphosphate hydrolases"/>
    <property type="match status" value="1"/>
</dbReference>
<evidence type="ECO:0000256" key="13">
    <source>
        <dbReference type="HAMAP-Rule" id="MF_00409"/>
    </source>
</evidence>
<dbReference type="GO" id="GO:0009029">
    <property type="term" value="F:lipid-A 4'-kinase activity"/>
    <property type="evidence" value="ECO:0007669"/>
    <property type="project" value="UniProtKB-UniRule"/>
</dbReference>
<evidence type="ECO:0000256" key="14">
    <source>
        <dbReference type="SAM" id="Phobius"/>
    </source>
</evidence>
<evidence type="ECO:0000256" key="2">
    <source>
        <dbReference type="ARBA" id="ARBA00004870"/>
    </source>
</evidence>
<keyword evidence="6 13" id="KW-0441">Lipid A biosynthesis</keyword>
<feature type="binding site" evidence="13">
    <location>
        <begin position="85"/>
        <end position="92"/>
    </location>
    <ligand>
        <name>ATP</name>
        <dbReference type="ChEBI" id="CHEBI:30616"/>
    </ligand>
</feature>
<reference evidence="15 16" key="1">
    <citation type="submission" date="2013-12" db="EMBL/GenBank/DDBJ databases">
        <title>Annotation of the Bibersteinia trehalosi USDA-ARS-USMARC-190 complete genome.</title>
        <authorList>
            <person name="Harhay G.P."/>
            <person name="McVey S."/>
            <person name="Clawson M.L."/>
            <person name="Bono J."/>
            <person name="Heaton M.P."/>
            <person name="Chitko-Mckown C.G."/>
            <person name="Harhay D.M."/>
            <person name="Smith T.P.L."/>
        </authorList>
    </citation>
    <scope>NUCLEOTIDE SEQUENCE [LARGE SCALE GENOMIC DNA]</scope>
    <source>
        <strain evidence="15 16">USDA-ARS-USMARC-190</strain>
    </source>
</reference>
<dbReference type="Proteomes" id="UP000019086">
    <property type="component" value="Chromosome"/>
</dbReference>
<evidence type="ECO:0000256" key="12">
    <source>
        <dbReference type="ARBA" id="ARBA00029757"/>
    </source>
</evidence>
<organism evidence="15 16">
    <name type="scientific">Bibersteinia trehalosi USDA-ARS-USMARC-190</name>
    <dbReference type="NCBI Taxonomy" id="1263832"/>
    <lineage>
        <taxon>Bacteria</taxon>
        <taxon>Pseudomonadati</taxon>
        <taxon>Pseudomonadota</taxon>
        <taxon>Gammaproteobacteria</taxon>
        <taxon>Pasteurellales</taxon>
        <taxon>Pasteurellaceae</taxon>
        <taxon>Bibersteinia</taxon>
    </lineage>
</organism>
<evidence type="ECO:0000256" key="10">
    <source>
        <dbReference type="ARBA" id="ARBA00022840"/>
    </source>
</evidence>
<dbReference type="GO" id="GO:0009244">
    <property type="term" value="P:lipopolysaccharide core region biosynthetic process"/>
    <property type="evidence" value="ECO:0007669"/>
    <property type="project" value="TreeGrafter"/>
</dbReference>
<evidence type="ECO:0000256" key="6">
    <source>
        <dbReference type="ARBA" id="ARBA00022556"/>
    </source>
</evidence>
<keyword evidence="5 13" id="KW-0444">Lipid biosynthesis</keyword>
<evidence type="ECO:0000256" key="8">
    <source>
        <dbReference type="ARBA" id="ARBA00022741"/>
    </source>
</evidence>
<evidence type="ECO:0000256" key="3">
    <source>
        <dbReference type="ARBA" id="ARBA00012071"/>
    </source>
</evidence>
<evidence type="ECO:0000256" key="1">
    <source>
        <dbReference type="ARBA" id="ARBA00002274"/>
    </source>
</evidence>
<dbReference type="HAMAP" id="MF_00409">
    <property type="entry name" value="LpxK"/>
    <property type="match status" value="1"/>
</dbReference>
<dbReference type="HOGENOM" id="CLU_038816_2_0_6"/>
<gene>
    <name evidence="13" type="primary">lpxK</name>
    <name evidence="15" type="ORF">F544_18050</name>
</gene>
<keyword evidence="14" id="KW-0812">Transmembrane</keyword>
<keyword evidence="10 13" id="KW-0067">ATP-binding</keyword>
<dbReference type="InterPro" id="IPR027417">
    <property type="entry name" value="P-loop_NTPase"/>
</dbReference>
<evidence type="ECO:0000256" key="4">
    <source>
        <dbReference type="ARBA" id="ARBA00016436"/>
    </source>
</evidence>
<keyword evidence="11 13" id="KW-0443">Lipid metabolism</keyword>
<dbReference type="EMBL" id="CP006956">
    <property type="protein sequence ID" value="AHG87033.1"/>
    <property type="molecule type" value="Genomic_DNA"/>
</dbReference>
<accession>W0RCB4</accession>
<evidence type="ECO:0000313" key="16">
    <source>
        <dbReference type="Proteomes" id="UP000019086"/>
    </source>
</evidence>
<keyword evidence="14" id="KW-0472">Membrane</keyword>
<proteinExistence type="inferred from homology"/>
<dbReference type="EC" id="2.7.1.130" evidence="3 13"/>
<keyword evidence="8 13" id="KW-0547">Nucleotide-binding</keyword>
<comment type="similarity">
    <text evidence="13">Belongs to the LpxK family.</text>
</comment>
<dbReference type="GO" id="GO:0005524">
    <property type="term" value="F:ATP binding"/>
    <property type="evidence" value="ECO:0007669"/>
    <property type="project" value="UniProtKB-UniRule"/>
</dbReference>
<feature type="transmembrane region" description="Helical" evidence="14">
    <location>
        <begin position="35"/>
        <end position="56"/>
    </location>
</feature>
<keyword evidence="9 13" id="KW-0418">Kinase</keyword>
<name>W0RCB4_BIBTR</name>
<dbReference type="PANTHER" id="PTHR42724">
    <property type="entry name" value="TETRAACYLDISACCHARIDE 4'-KINASE"/>
    <property type="match status" value="1"/>
</dbReference>
<evidence type="ECO:0000256" key="11">
    <source>
        <dbReference type="ARBA" id="ARBA00023098"/>
    </source>
</evidence>
<evidence type="ECO:0000256" key="7">
    <source>
        <dbReference type="ARBA" id="ARBA00022679"/>
    </source>
</evidence>
<keyword evidence="7 13" id="KW-0808">Transferase</keyword>
<evidence type="ECO:0000313" key="15">
    <source>
        <dbReference type="EMBL" id="AHG87033.1"/>
    </source>
</evidence>
<protein>
    <recommendedName>
        <fullName evidence="4 13">Tetraacyldisaccharide 4'-kinase</fullName>
        <ecNumber evidence="3 13">2.7.1.130</ecNumber>
    </recommendedName>
    <alternativeName>
        <fullName evidence="12 13">Lipid A 4'-kinase</fullName>
    </alternativeName>
</protein>
<keyword evidence="14" id="KW-1133">Transmembrane helix</keyword>
<comment type="pathway">
    <text evidence="2 13">Glycolipid biosynthesis; lipid IV(A) biosynthesis; lipid IV(A) from (3R)-3-hydroxytetradecanoyl-[acyl-carrier-protein] and UDP-N-acetyl-alpha-D-glucosamine: step 6/6.</text>
</comment>
<evidence type="ECO:0000256" key="9">
    <source>
        <dbReference type="ARBA" id="ARBA00022777"/>
    </source>
</evidence>
<dbReference type="PANTHER" id="PTHR42724:SF1">
    <property type="entry name" value="TETRAACYLDISACCHARIDE 4'-KINASE, MITOCHONDRIAL-RELATED"/>
    <property type="match status" value="1"/>
</dbReference>